<organism evidence="1 2">
    <name type="scientific">Pontibacillus yanchengensis Y32</name>
    <dbReference type="NCBI Taxonomy" id="1385514"/>
    <lineage>
        <taxon>Bacteria</taxon>
        <taxon>Bacillati</taxon>
        <taxon>Bacillota</taxon>
        <taxon>Bacilli</taxon>
        <taxon>Bacillales</taxon>
        <taxon>Bacillaceae</taxon>
        <taxon>Pontibacillus</taxon>
    </lineage>
</organism>
<evidence type="ECO:0000313" key="1">
    <source>
        <dbReference type="EMBL" id="KGP72744.1"/>
    </source>
</evidence>
<dbReference type="EMBL" id="AVBF01000024">
    <property type="protein sequence ID" value="KGP72744.1"/>
    <property type="molecule type" value="Genomic_DNA"/>
</dbReference>
<accession>A0A0A2TB27</accession>
<dbReference type="STRING" id="1385514.N782_10635"/>
<protein>
    <submittedName>
        <fullName evidence="1">Uncharacterized protein</fullName>
    </submittedName>
</protein>
<sequence length="85" mass="9932">MVQWVKRLLAKRKVIIYTTFDQSDYMRKYQQLLANGLNVKVKVTNNAPTTVNQEFTGNDHFQMKQFDLKVPKQDAEKAKHYIGIG</sequence>
<keyword evidence="2" id="KW-1185">Reference proteome</keyword>
<dbReference type="RefSeq" id="WP_036819173.1">
    <property type="nucleotide sequence ID" value="NZ_AVBF01000024.1"/>
</dbReference>
<dbReference type="AlphaFoldDB" id="A0A0A2TB27"/>
<proteinExistence type="predicted"/>
<name>A0A0A2TB27_9BACI</name>
<evidence type="ECO:0000313" key="2">
    <source>
        <dbReference type="Proteomes" id="UP000030147"/>
    </source>
</evidence>
<gene>
    <name evidence="1" type="ORF">N782_10635</name>
</gene>
<reference evidence="1 2" key="1">
    <citation type="journal article" date="2015" name="Stand. Genomic Sci.">
        <title>High quality draft genome sequence of the moderately halophilic bacterium Pontibacillus yanchengensis Y32(T) and comparison among Pontibacillus genomes.</title>
        <authorList>
            <person name="Huang J."/>
            <person name="Qiao Z.X."/>
            <person name="Tang J.W."/>
            <person name="Wang G."/>
        </authorList>
    </citation>
    <scope>NUCLEOTIDE SEQUENCE [LARGE SCALE GENOMIC DNA]</scope>
    <source>
        <strain evidence="1 2">Y32</strain>
    </source>
</reference>
<dbReference type="OrthoDB" id="2942794at2"/>
<dbReference type="Proteomes" id="UP000030147">
    <property type="component" value="Unassembled WGS sequence"/>
</dbReference>
<comment type="caution">
    <text evidence="1">The sequence shown here is derived from an EMBL/GenBank/DDBJ whole genome shotgun (WGS) entry which is preliminary data.</text>
</comment>